<evidence type="ECO:0000313" key="5">
    <source>
        <dbReference type="Proteomes" id="UP001146793"/>
    </source>
</evidence>
<evidence type="ECO:0000313" key="4">
    <source>
        <dbReference type="EMBL" id="KAJ3435737.1"/>
    </source>
</evidence>
<dbReference type="Pfam" id="PF05345">
    <property type="entry name" value="He_PIG"/>
    <property type="match status" value="2"/>
</dbReference>
<dbReference type="EMBL" id="JANTQA010000036">
    <property type="protein sequence ID" value="KAJ3435737.1"/>
    <property type="molecule type" value="Genomic_DNA"/>
</dbReference>
<dbReference type="GO" id="GO:0005509">
    <property type="term" value="F:calcium ion binding"/>
    <property type="evidence" value="ECO:0007669"/>
    <property type="project" value="InterPro"/>
</dbReference>
<name>A0AAV7Z604_9EUKA</name>
<feature type="domain" description="Dystroglycan-type cadherin-like" evidence="3">
    <location>
        <begin position="903"/>
        <end position="997"/>
    </location>
</feature>
<feature type="domain" description="Dystroglycan-type cadherin-like" evidence="3">
    <location>
        <begin position="801"/>
        <end position="902"/>
    </location>
</feature>
<feature type="compositionally biased region" description="Basic and acidic residues" evidence="1">
    <location>
        <begin position="1169"/>
        <end position="1186"/>
    </location>
</feature>
<keyword evidence="2" id="KW-0472">Membrane</keyword>
<evidence type="ECO:0000259" key="3">
    <source>
        <dbReference type="SMART" id="SM00736"/>
    </source>
</evidence>
<feature type="domain" description="Dystroglycan-type cadherin-like" evidence="3">
    <location>
        <begin position="998"/>
        <end position="1097"/>
    </location>
</feature>
<gene>
    <name evidence="4" type="ORF">M0812_17775</name>
</gene>
<dbReference type="InterPro" id="IPR013783">
    <property type="entry name" value="Ig-like_fold"/>
</dbReference>
<sequence>MDIIEDLDHFLSDHVTGCLRVSKNDGGELEIIDDFVLVKKLQTDTYVDYNQNNGSFAISTVKESVIDESTHTVFYQPDGVELFRKNFVVNSTEGTKKIISISLKNNYFVVAMINQFDPGEATLQFYDENLNLIQQTLVDYGLGAYEDIEVFSFDSNSDVVLLINIGRYKENVDTKQTFGLLYDCQGNLKSTIAKLSENDTYTYTNMDFSVFSNESFILASQVYNPDKGCYDLFVKTIEIKENEFHGLNNEFQINNESEPGGIYPEVSIFNDDSFVVFWTDTMDGEYVVNSQRVDKEMNLIGDIQVIIGHLPEAFKVLKTKISQDQTVIIGWELMIVDNVIRYQLFDPDLNAITNVTKLVALDTSSKFEELYIDTYESDFLFTYIEKVSSSNRSAYFTRWHMNSAPLLENTIPDPEFELKTRDFQYTIPSDTWTEPENQEITYSSRYDSNLLPWLSYDNSSRTFQGTLPYSCGEIFSDIYEIATDVWGKWAKAGFSIKTANEAPTIQNNLENQYIHSNENLNYQIAENSFSDPENQELTVTANIADPEAQSWISFDDETRTFSGTPNNSICSEKIYSNIEVIAEDDCGNIIKNYFDVSVKNYPPTIQNGLENQAINAITELNYQFDINTFHDPEGFEFTYSANITDPDAQGWLNFDNKTRTFSGKPNNPICSEKNYTNIEVIAEDSCGHIISDFFDIQVTNEKPRINKNLINQRINSTGFVNYQFAENTFLDPENQELFYQINKNEATWLDFDNETRTVSGSPDFYYCKEQVFENIEIIAFDNCSKQNSDFFNITINNEKPKIIKALFTQHINEESPSLDYQVDLDSFQDPEGHTLTFKSTLSNNYNLPNWVIFDNETLSFSGTPPQSSCSETIAIKLTAIDDCNYQTEQFFDIIVNKTNVTLSKELNDENYNVDELFSFSFDEDTFIDPREMGLTYSIKLSNGSETPDWIHFNSNDRTFFGTTEGCTDDIIIEIIAEDYCKVNASGEFHLQITNQKPEQYRNLKNQVCKESESFTLNFEQDLFIDPEQSEIDYEIGRSGNKQLPDWIKFDQENLSVYGVCEGEETSIDIDIIGYDDCRESGKASFNLKINLNEEDSFSLFEGTMLYVSISVIVLVTFSLFLLSVIFILKKKKNQNQRKKNEEDSVTVKRYFKKNKSSKSLNKNSDSEQEYGHINDKKSDTELHDNSDQEITLESDDIELKEGNKKNEEKKNAIIDDNSELEIFSDSD</sequence>
<feature type="domain" description="Dystroglycan-type cadherin-like" evidence="3">
    <location>
        <begin position="504"/>
        <end position="603"/>
    </location>
</feature>
<dbReference type="InterPro" id="IPR015919">
    <property type="entry name" value="Cadherin-like_sf"/>
</dbReference>
<evidence type="ECO:0000256" key="2">
    <source>
        <dbReference type="SAM" id="Phobius"/>
    </source>
</evidence>
<protein>
    <submittedName>
        <fullName evidence="4">Dystroglycan-related</fullName>
    </submittedName>
</protein>
<dbReference type="InterPro" id="IPR006644">
    <property type="entry name" value="Cadg"/>
</dbReference>
<organism evidence="4 5">
    <name type="scientific">Anaeramoeba flamelloides</name>
    <dbReference type="NCBI Taxonomy" id="1746091"/>
    <lineage>
        <taxon>Eukaryota</taxon>
        <taxon>Metamonada</taxon>
        <taxon>Anaeramoebidae</taxon>
        <taxon>Anaeramoeba</taxon>
    </lineage>
</organism>
<dbReference type="AlphaFoldDB" id="A0AAV7Z604"/>
<accession>A0AAV7Z604</accession>
<feature type="region of interest" description="Disordered" evidence="1">
    <location>
        <begin position="1154"/>
        <end position="1211"/>
    </location>
</feature>
<comment type="caution">
    <text evidence="4">The sequence shown here is derived from an EMBL/GenBank/DDBJ whole genome shotgun (WGS) entry which is preliminary data.</text>
</comment>
<feature type="compositionally biased region" description="Basic and acidic residues" evidence="1">
    <location>
        <begin position="1197"/>
        <end position="1211"/>
    </location>
</feature>
<keyword evidence="2" id="KW-0812">Transmembrane</keyword>
<feature type="transmembrane region" description="Helical" evidence="2">
    <location>
        <begin position="1104"/>
        <end position="1128"/>
    </location>
</feature>
<dbReference type="SUPFAM" id="SSF49313">
    <property type="entry name" value="Cadherin-like"/>
    <property type="match status" value="7"/>
</dbReference>
<dbReference type="GO" id="GO:0016020">
    <property type="term" value="C:membrane"/>
    <property type="evidence" value="ECO:0007669"/>
    <property type="project" value="InterPro"/>
</dbReference>
<evidence type="ECO:0000256" key="1">
    <source>
        <dbReference type="SAM" id="MobiDB-lite"/>
    </source>
</evidence>
<dbReference type="Proteomes" id="UP001146793">
    <property type="component" value="Unassembled WGS sequence"/>
</dbReference>
<keyword evidence="2" id="KW-1133">Transmembrane helix</keyword>
<proteinExistence type="predicted"/>
<feature type="domain" description="Dystroglycan-type cadherin-like" evidence="3">
    <location>
        <begin position="604"/>
        <end position="705"/>
    </location>
</feature>
<dbReference type="SMART" id="SM00736">
    <property type="entry name" value="CADG"/>
    <property type="match status" value="5"/>
</dbReference>
<dbReference type="Gene3D" id="2.60.40.10">
    <property type="entry name" value="Immunoglobulins"/>
    <property type="match status" value="7"/>
</dbReference>
<reference evidence="4" key="1">
    <citation type="submission" date="2022-08" db="EMBL/GenBank/DDBJ databases">
        <title>Novel sulphate-reducing endosymbionts in the free-living metamonad Anaeramoeba.</title>
        <authorList>
            <person name="Jerlstrom-Hultqvist J."/>
            <person name="Cepicka I."/>
            <person name="Gallot-Lavallee L."/>
            <person name="Salas-Leiva D."/>
            <person name="Curtis B.A."/>
            <person name="Zahonova K."/>
            <person name="Pipaliya S."/>
            <person name="Dacks J."/>
            <person name="Roger A.J."/>
        </authorList>
    </citation>
    <scope>NUCLEOTIDE SEQUENCE</scope>
    <source>
        <strain evidence="4">Busselton2</strain>
    </source>
</reference>